<keyword evidence="1" id="KW-0812">Transmembrane</keyword>
<name>A0ABM6WDZ6_9BACT</name>
<protein>
    <recommendedName>
        <fullName evidence="4">DUF3267 domain-containing protein</fullName>
    </recommendedName>
</protein>
<proteinExistence type="predicted"/>
<accession>A0ABM6WDZ6</accession>
<feature type="transmembrane region" description="Helical" evidence="1">
    <location>
        <begin position="172"/>
        <end position="196"/>
    </location>
</feature>
<reference evidence="2 3" key="1">
    <citation type="submission" date="2018-05" db="EMBL/GenBank/DDBJ databases">
        <title>Chitinophaga sp. nov., isolated from rhizosphere soil of Alhagi.</title>
        <authorList>
            <person name="Liu Y."/>
        </authorList>
    </citation>
    <scope>NUCLEOTIDE SEQUENCE [LARGE SCALE GENOMIC DNA]</scope>
    <source>
        <strain evidence="2 3">T22</strain>
    </source>
</reference>
<organism evidence="2 3">
    <name type="scientific">Chitinophaga alhagiae</name>
    <dbReference type="NCBI Taxonomy" id="2203219"/>
    <lineage>
        <taxon>Bacteria</taxon>
        <taxon>Pseudomonadati</taxon>
        <taxon>Bacteroidota</taxon>
        <taxon>Chitinophagia</taxon>
        <taxon>Chitinophagales</taxon>
        <taxon>Chitinophagaceae</taxon>
        <taxon>Chitinophaga</taxon>
    </lineage>
</organism>
<keyword evidence="1" id="KW-1133">Transmembrane helix</keyword>
<dbReference type="Pfam" id="PF11667">
    <property type="entry name" value="DUF3267"/>
    <property type="match status" value="1"/>
</dbReference>
<dbReference type="Proteomes" id="UP000246099">
    <property type="component" value="Chromosome"/>
</dbReference>
<dbReference type="EMBL" id="CP029600">
    <property type="protein sequence ID" value="AWO02031.1"/>
    <property type="molecule type" value="Genomic_DNA"/>
</dbReference>
<evidence type="ECO:0000313" key="3">
    <source>
        <dbReference type="Proteomes" id="UP000246099"/>
    </source>
</evidence>
<gene>
    <name evidence="2" type="ORF">DLD77_10160</name>
</gene>
<keyword evidence="1" id="KW-0472">Membrane</keyword>
<feature type="transmembrane region" description="Helical" evidence="1">
    <location>
        <begin position="82"/>
        <end position="103"/>
    </location>
</feature>
<keyword evidence="3" id="KW-1185">Reference proteome</keyword>
<evidence type="ECO:0000256" key="1">
    <source>
        <dbReference type="SAM" id="Phobius"/>
    </source>
</evidence>
<feature type="transmembrane region" description="Helical" evidence="1">
    <location>
        <begin position="123"/>
        <end position="139"/>
    </location>
</feature>
<feature type="transmembrane region" description="Helical" evidence="1">
    <location>
        <begin position="146"/>
        <end position="166"/>
    </location>
</feature>
<sequence length="228" mass="25906">MTCLKTRWKYLSSMMEGLVRTMKEKGYEPLAQYGFRELVIPLREGLQTSNIYTLLFWLFFFLGCGLAGLFVGFTIGSGALPVGALCGWLLLGIPATFLLVPLHEMLHGLMFRGFGAKDVRYGVIWRYLMFYAVAHAYVVNYRQFRYIALAPFVVISLLCAVVFPFVPVAWQALLIGLYCFHTLCCAGDFGLCAYFYKYRHRNPVSFDDADNGISYFYALPDPPHTENA</sequence>
<evidence type="ECO:0000313" key="2">
    <source>
        <dbReference type="EMBL" id="AWO02031.1"/>
    </source>
</evidence>
<dbReference type="InterPro" id="IPR021683">
    <property type="entry name" value="DUF3267"/>
</dbReference>
<feature type="transmembrane region" description="Helical" evidence="1">
    <location>
        <begin position="51"/>
        <end position="75"/>
    </location>
</feature>
<evidence type="ECO:0008006" key="4">
    <source>
        <dbReference type="Google" id="ProtNLM"/>
    </source>
</evidence>